<reference evidence="5" key="1">
    <citation type="submission" date="2020-05" db="EMBL/GenBank/DDBJ databases">
        <authorList>
            <person name="Chiriac C."/>
            <person name="Salcher M."/>
            <person name="Ghai R."/>
            <person name="Kavagutti S V."/>
        </authorList>
    </citation>
    <scope>NUCLEOTIDE SEQUENCE</scope>
</reference>
<dbReference type="AlphaFoldDB" id="A0A6J7ALG9"/>
<dbReference type="PROSITE" id="PS51257">
    <property type="entry name" value="PROKAR_LIPOPROTEIN"/>
    <property type="match status" value="1"/>
</dbReference>
<dbReference type="PANTHER" id="PTHR42953:SF1">
    <property type="entry name" value="METAL-BINDING PROTEIN HI_0362-RELATED"/>
    <property type="match status" value="1"/>
</dbReference>
<dbReference type="InterPro" id="IPR050492">
    <property type="entry name" value="Bact_metal-bind_prot9"/>
</dbReference>
<keyword evidence="2" id="KW-0813">Transport</keyword>
<keyword evidence="4" id="KW-0732">Signal</keyword>
<keyword evidence="3" id="KW-0479">Metal-binding</keyword>
<dbReference type="PRINTS" id="PR00690">
    <property type="entry name" value="ADHESNFAMILY"/>
</dbReference>
<sequence length="310" mass="32150">MRRLLVMALVATSLVAACGADAGGSRQSSNPDAPLQVVTTTTVLTDFAAVIGGERVGIYGLLKPNVDPHDYEPAPADLDAIAKARVIVKNGVGLEEWLDDTIRSSGTKATVADASEGITVRDLPAADHDAAHDHGDPHIWHDPRNATRMVTTIAAAFTAADPAGASVYAANLATYVAALRSLDTEIAADIDTLTNKKLVTNHDAFGYFVDRYGLTFVGSIIPSFDTSADLSASDLRNLVTAIKAEGVKAVFSESSLPAKTAASIAADAGVKVVEGDDALYGDGLGPAGSDGATYLTMMRHNAQTIASSLR</sequence>
<evidence type="ECO:0000256" key="1">
    <source>
        <dbReference type="ARBA" id="ARBA00004196"/>
    </source>
</evidence>
<dbReference type="GO" id="GO:0030313">
    <property type="term" value="C:cell envelope"/>
    <property type="evidence" value="ECO:0007669"/>
    <property type="project" value="UniProtKB-SubCell"/>
</dbReference>
<dbReference type="Pfam" id="PF01297">
    <property type="entry name" value="ZnuA"/>
    <property type="match status" value="1"/>
</dbReference>
<evidence type="ECO:0000256" key="3">
    <source>
        <dbReference type="ARBA" id="ARBA00022723"/>
    </source>
</evidence>
<dbReference type="InterPro" id="IPR006127">
    <property type="entry name" value="ZnuA-like"/>
</dbReference>
<comment type="subcellular location">
    <subcellularLocation>
        <location evidence="1">Cell envelope</location>
    </subcellularLocation>
</comment>
<evidence type="ECO:0000256" key="4">
    <source>
        <dbReference type="ARBA" id="ARBA00022729"/>
    </source>
</evidence>
<evidence type="ECO:0000313" key="5">
    <source>
        <dbReference type="EMBL" id="CAB4833318.1"/>
    </source>
</evidence>
<evidence type="ECO:0000256" key="2">
    <source>
        <dbReference type="ARBA" id="ARBA00022448"/>
    </source>
</evidence>
<dbReference type="InterPro" id="IPR006128">
    <property type="entry name" value="Lipoprotein_PsaA-like"/>
</dbReference>
<dbReference type="SUPFAM" id="SSF53807">
    <property type="entry name" value="Helical backbone' metal receptor"/>
    <property type="match status" value="1"/>
</dbReference>
<accession>A0A6J7ALG9</accession>
<dbReference type="EMBL" id="CAFABA010000074">
    <property type="protein sequence ID" value="CAB4833318.1"/>
    <property type="molecule type" value="Genomic_DNA"/>
</dbReference>
<dbReference type="InterPro" id="IPR006129">
    <property type="entry name" value="AdhesinB"/>
</dbReference>
<dbReference type="PRINTS" id="PR00691">
    <property type="entry name" value="ADHESINB"/>
</dbReference>
<dbReference type="Gene3D" id="3.40.50.1980">
    <property type="entry name" value="Nitrogenase molybdenum iron protein domain"/>
    <property type="match status" value="2"/>
</dbReference>
<organism evidence="5">
    <name type="scientific">freshwater metagenome</name>
    <dbReference type="NCBI Taxonomy" id="449393"/>
    <lineage>
        <taxon>unclassified sequences</taxon>
        <taxon>metagenomes</taxon>
        <taxon>ecological metagenomes</taxon>
    </lineage>
</organism>
<name>A0A6J7ALG9_9ZZZZ</name>
<proteinExistence type="predicted"/>
<gene>
    <name evidence="5" type="ORF">UFOPK3139_01793</name>
</gene>
<dbReference type="GO" id="GO:0030001">
    <property type="term" value="P:metal ion transport"/>
    <property type="evidence" value="ECO:0007669"/>
    <property type="project" value="InterPro"/>
</dbReference>
<dbReference type="GO" id="GO:0007155">
    <property type="term" value="P:cell adhesion"/>
    <property type="evidence" value="ECO:0007669"/>
    <property type="project" value="InterPro"/>
</dbReference>
<dbReference type="PANTHER" id="PTHR42953">
    <property type="entry name" value="HIGH-AFFINITY ZINC UPTAKE SYSTEM PROTEIN ZNUA-RELATED"/>
    <property type="match status" value="1"/>
</dbReference>
<dbReference type="GO" id="GO:0046872">
    <property type="term" value="F:metal ion binding"/>
    <property type="evidence" value="ECO:0007669"/>
    <property type="project" value="UniProtKB-KW"/>
</dbReference>
<protein>
    <submittedName>
        <fullName evidence="5">Unannotated protein</fullName>
    </submittedName>
</protein>